<dbReference type="HOGENOM" id="CLU_3143703_0_0_1"/>
<evidence type="ECO:0000313" key="1">
    <source>
        <dbReference type="EMBL" id="ESA24143.1"/>
    </source>
</evidence>
<dbReference type="EMBL" id="KI274184">
    <property type="protein sequence ID" value="ESA24143.1"/>
    <property type="molecule type" value="Genomic_DNA"/>
</dbReference>
<accession>U9UZZ8</accession>
<reference evidence="1" key="1">
    <citation type="submission" date="2013-07" db="EMBL/GenBank/DDBJ databases">
        <title>The genome of an arbuscular mycorrhizal fungus provides insights into the evolution of the oldest plant symbiosis.</title>
        <authorList>
            <consortium name="DOE Joint Genome Institute"/>
            <person name="Tisserant E."/>
            <person name="Malbreil M."/>
            <person name="Kuo A."/>
            <person name="Kohler A."/>
            <person name="Symeonidi A."/>
            <person name="Balestrini R."/>
            <person name="Charron P."/>
            <person name="Duensing N."/>
            <person name="Frei-dit-Frey N."/>
            <person name="Gianinazzi-Pearson V."/>
            <person name="Gilbert B."/>
            <person name="Handa Y."/>
            <person name="Hijri M."/>
            <person name="Kaul R."/>
            <person name="Kawaguchi M."/>
            <person name="Krajinski F."/>
            <person name="Lammers P."/>
            <person name="Lapierre D."/>
            <person name="Masclaux F.G."/>
            <person name="Murat C."/>
            <person name="Morin E."/>
            <person name="Ndikumana S."/>
            <person name="Pagni M."/>
            <person name="Petitpierre D."/>
            <person name="Requena N."/>
            <person name="Rosikiewicz P."/>
            <person name="Riley R."/>
            <person name="Saito K."/>
            <person name="San Clemente H."/>
            <person name="Shapiro H."/>
            <person name="van Tuinen D."/>
            <person name="Becard G."/>
            <person name="Bonfante P."/>
            <person name="Paszkowski U."/>
            <person name="Shachar-Hill Y."/>
            <person name="Young J.P."/>
            <person name="Sanders I.R."/>
            <person name="Henrissat B."/>
            <person name="Rensing S.A."/>
            <person name="Grigoriev I.V."/>
            <person name="Corradi N."/>
            <person name="Roux C."/>
            <person name="Martin F."/>
        </authorList>
    </citation>
    <scope>NUCLEOTIDE SEQUENCE</scope>
    <source>
        <strain evidence="1">DAOM 197198</strain>
    </source>
</reference>
<gene>
    <name evidence="1" type="ORF">GLOINDRAFT_14715</name>
</gene>
<organism evidence="1">
    <name type="scientific">Rhizophagus irregularis (strain DAOM 181602 / DAOM 197198 / MUCL 43194)</name>
    <name type="common">Arbuscular mycorrhizal fungus</name>
    <name type="synonym">Glomus intraradices</name>
    <dbReference type="NCBI Taxonomy" id="747089"/>
    <lineage>
        <taxon>Eukaryota</taxon>
        <taxon>Fungi</taxon>
        <taxon>Fungi incertae sedis</taxon>
        <taxon>Mucoromycota</taxon>
        <taxon>Glomeromycotina</taxon>
        <taxon>Glomeromycetes</taxon>
        <taxon>Glomerales</taxon>
        <taxon>Glomeraceae</taxon>
        <taxon>Rhizophagus</taxon>
    </lineage>
</organism>
<name>U9UZZ8_RHIID</name>
<sequence>MADNKEINAENVFLSCDLTCNEIQIGIEEMREEKKQKPIKTTTIEVDKG</sequence>
<dbReference type="AlphaFoldDB" id="U9UZZ8"/>
<proteinExistence type="predicted"/>
<protein>
    <submittedName>
        <fullName evidence="1">Uncharacterized protein</fullName>
    </submittedName>
</protein>